<feature type="binding site" evidence="13">
    <location>
        <position position="169"/>
    </location>
    <ligand>
        <name>Mg(2+)</name>
        <dbReference type="ChEBI" id="CHEBI:18420"/>
    </ligand>
</feature>
<gene>
    <name evidence="13 16" type="primary">hprK</name>
    <name evidence="16" type="ORF">ENW73_02685</name>
</gene>
<dbReference type="GO" id="GO:0005524">
    <property type="term" value="F:ATP binding"/>
    <property type="evidence" value="ECO:0007669"/>
    <property type="project" value="UniProtKB-UniRule"/>
</dbReference>
<dbReference type="InterPro" id="IPR003755">
    <property type="entry name" value="HPr(Ser)_kin/Pase"/>
</dbReference>
<evidence type="ECO:0000256" key="10">
    <source>
        <dbReference type="ARBA" id="ARBA00022842"/>
    </source>
</evidence>
<evidence type="ECO:0000256" key="5">
    <source>
        <dbReference type="ARBA" id="ARBA00022679"/>
    </source>
</evidence>
<evidence type="ECO:0000256" key="3">
    <source>
        <dbReference type="ARBA" id="ARBA00006883"/>
    </source>
</evidence>
<feature type="region of interest" description="Important for the catalytic mechanism of dephosphorylation" evidence="13">
    <location>
        <begin position="276"/>
        <end position="281"/>
    </location>
</feature>
<evidence type="ECO:0000256" key="7">
    <source>
        <dbReference type="ARBA" id="ARBA00022741"/>
    </source>
</evidence>
<evidence type="ECO:0000256" key="4">
    <source>
        <dbReference type="ARBA" id="ARBA00022527"/>
    </source>
</evidence>
<dbReference type="SUPFAM" id="SSF75138">
    <property type="entry name" value="HprK N-terminal domain-like"/>
    <property type="match status" value="1"/>
</dbReference>
<feature type="active site" evidence="13">
    <location>
        <position position="147"/>
    </location>
</feature>
<dbReference type="SUPFAM" id="SSF53795">
    <property type="entry name" value="PEP carboxykinase-like"/>
    <property type="match status" value="1"/>
</dbReference>
<feature type="active site" evidence="13">
    <location>
        <position position="168"/>
    </location>
</feature>
<dbReference type="PANTHER" id="PTHR30305">
    <property type="entry name" value="PROTEIN YJDM-RELATED"/>
    <property type="match status" value="1"/>
</dbReference>
<proteinExistence type="inferred from homology"/>
<keyword evidence="10 13" id="KW-0460">Magnesium</keyword>
<feature type="binding site" evidence="13">
    <location>
        <begin position="162"/>
        <end position="169"/>
    </location>
    <ligand>
        <name>ATP</name>
        <dbReference type="ChEBI" id="CHEBI:30616"/>
    </ligand>
</feature>
<dbReference type="Pfam" id="PF02603">
    <property type="entry name" value="Hpr_kinase_N"/>
    <property type="match status" value="1"/>
</dbReference>
<dbReference type="InterPro" id="IPR011104">
    <property type="entry name" value="Hpr_kin/Pase_C"/>
</dbReference>
<feature type="binding site" evidence="13">
    <location>
        <position position="214"/>
    </location>
    <ligand>
        <name>Mg(2+)</name>
        <dbReference type="ChEBI" id="CHEBI:18420"/>
    </ligand>
</feature>
<keyword evidence="7 13" id="KW-0547">Nucleotide-binding</keyword>
<evidence type="ECO:0000313" key="16">
    <source>
        <dbReference type="EMBL" id="HHS51761.1"/>
    </source>
</evidence>
<accession>A0A7C6EC59</accession>
<keyword evidence="4 13" id="KW-0723">Serine/threonine-protein kinase</keyword>
<evidence type="ECO:0000256" key="1">
    <source>
        <dbReference type="ARBA" id="ARBA00001120"/>
    </source>
</evidence>
<dbReference type="CDD" id="cd01918">
    <property type="entry name" value="HprK_C"/>
    <property type="match status" value="1"/>
</dbReference>
<dbReference type="InterPro" id="IPR028979">
    <property type="entry name" value="Ser_kin/Pase_Hpr-like_N_sf"/>
</dbReference>
<comment type="catalytic activity">
    <reaction evidence="12 13">
        <text>[HPr protein]-O-phospho-L-serine + phosphate + H(+) = [HPr protein]-L-serine + diphosphate</text>
        <dbReference type="Rhea" id="RHEA:46604"/>
        <dbReference type="Rhea" id="RHEA-COMP:11602"/>
        <dbReference type="Rhea" id="RHEA-COMP:11603"/>
        <dbReference type="ChEBI" id="CHEBI:15378"/>
        <dbReference type="ChEBI" id="CHEBI:29999"/>
        <dbReference type="ChEBI" id="CHEBI:33019"/>
        <dbReference type="ChEBI" id="CHEBI:43474"/>
        <dbReference type="ChEBI" id="CHEBI:83421"/>
    </reaction>
</comment>
<comment type="cofactor">
    <cofactor evidence="2 13">
        <name>Mg(2+)</name>
        <dbReference type="ChEBI" id="CHEBI:18420"/>
    </cofactor>
</comment>
<keyword evidence="8 13" id="KW-0418">Kinase</keyword>
<dbReference type="GO" id="GO:0000287">
    <property type="term" value="F:magnesium ion binding"/>
    <property type="evidence" value="ECO:0007669"/>
    <property type="project" value="UniProtKB-UniRule"/>
</dbReference>
<comment type="catalytic activity">
    <reaction evidence="1 13">
        <text>[HPr protein]-L-serine + ATP = [HPr protein]-O-phospho-L-serine + ADP + H(+)</text>
        <dbReference type="Rhea" id="RHEA:46600"/>
        <dbReference type="Rhea" id="RHEA-COMP:11602"/>
        <dbReference type="Rhea" id="RHEA-COMP:11603"/>
        <dbReference type="ChEBI" id="CHEBI:15378"/>
        <dbReference type="ChEBI" id="CHEBI:29999"/>
        <dbReference type="ChEBI" id="CHEBI:30616"/>
        <dbReference type="ChEBI" id="CHEBI:83421"/>
        <dbReference type="ChEBI" id="CHEBI:456216"/>
    </reaction>
</comment>
<dbReference type="InterPro" id="IPR027417">
    <property type="entry name" value="P-loop_NTPase"/>
</dbReference>
<comment type="domain">
    <text evidence="13">The Walker A ATP-binding motif also binds Pi and PPi.</text>
</comment>
<dbReference type="GO" id="GO:0004674">
    <property type="term" value="F:protein serine/threonine kinase activity"/>
    <property type="evidence" value="ECO:0007669"/>
    <property type="project" value="UniProtKB-KW"/>
</dbReference>
<dbReference type="Gene3D" id="3.40.1390.20">
    <property type="entry name" value="HprK N-terminal domain-like"/>
    <property type="match status" value="1"/>
</dbReference>
<sequence length="330" mass="37468">MAIKYKEITVKTFFEEKQEDFRLEILTGAENLEKRKIITPDINRPGMALAGFTGIFLAERIQIIGRTEISYLKTLDEATATQAIKRICAFQPPCIVVTKRVRVPKFFLDAAEASKVPVLYTRFDTTHFIHRISAYLDYRLAPETYMHGDLVDVYGVGLLIVGESGIGKSECALDLVDRGHRLVADDLVKILRRGEGILMGYGAAKTKSLQHHIEIRGVGIVDIYSIYGIRAVRIQKRVEILVELVRWTKRLSYDRIGIEEEFAEILGVKIPRIRIPVIPGKNLALVCEVIAKNHISKILGYHPAKLFNQELLKVMKRQPKIDPFITDDLE</sequence>
<organism evidence="16">
    <name type="scientific">candidate division WOR-3 bacterium</name>
    <dbReference type="NCBI Taxonomy" id="2052148"/>
    <lineage>
        <taxon>Bacteria</taxon>
        <taxon>Bacteria division WOR-3</taxon>
    </lineage>
</organism>
<evidence type="ECO:0000259" key="14">
    <source>
        <dbReference type="Pfam" id="PF02603"/>
    </source>
</evidence>
<dbReference type="HAMAP" id="MF_01249">
    <property type="entry name" value="HPr_kinase"/>
    <property type="match status" value="1"/>
</dbReference>
<comment type="function">
    <text evidence="13">Catalyzes the ATP- as well as the pyrophosphate-dependent phosphorylation of a specific serine residue in HPr, a phosphocarrier protein of the phosphoenolpyruvate-dependent sugar phosphotransferase system (PTS). HprK/P also catalyzes the pyrophosphate-producing, inorganic phosphate-dependent dephosphorylation (phosphorolysis) of seryl-phosphorylated HPr (P-Ser-HPr).</text>
</comment>
<evidence type="ECO:0000256" key="6">
    <source>
        <dbReference type="ARBA" id="ARBA00022723"/>
    </source>
</evidence>
<dbReference type="GO" id="GO:0000155">
    <property type="term" value="F:phosphorelay sensor kinase activity"/>
    <property type="evidence" value="ECO:0007669"/>
    <property type="project" value="InterPro"/>
</dbReference>
<dbReference type="EC" id="2.7.4.-" evidence="13"/>
<keyword evidence="9 13" id="KW-0067">ATP-binding</keyword>
<dbReference type="EC" id="2.7.11.-" evidence="13"/>
<feature type="domain" description="HPr(Ser) kinase/phosphorylase N-terminal" evidence="14">
    <location>
        <begin position="8"/>
        <end position="136"/>
    </location>
</feature>
<protein>
    <recommendedName>
        <fullName evidence="13">HPr kinase/phosphorylase</fullName>
        <shortName evidence="13">HPrK/P</shortName>
        <ecNumber evidence="13">2.7.11.-</ecNumber>
        <ecNumber evidence="13">2.7.4.-</ecNumber>
    </recommendedName>
    <alternativeName>
        <fullName evidence="13">HPr(Ser) kinase/phosphorylase</fullName>
    </alternativeName>
</protein>
<dbReference type="GO" id="GO:0006109">
    <property type="term" value="P:regulation of carbohydrate metabolic process"/>
    <property type="evidence" value="ECO:0007669"/>
    <property type="project" value="UniProtKB-UniRule"/>
</dbReference>
<evidence type="ECO:0000256" key="13">
    <source>
        <dbReference type="HAMAP-Rule" id="MF_01249"/>
    </source>
</evidence>
<comment type="similarity">
    <text evidence="3 13">Belongs to the HPrK/P family.</text>
</comment>
<evidence type="ECO:0000256" key="9">
    <source>
        <dbReference type="ARBA" id="ARBA00022840"/>
    </source>
</evidence>
<dbReference type="Gene3D" id="3.40.50.300">
    <property type="entry name" value="P-loop containing nucleotide triphosphate hydrolases"/>
    <property type="match status" value="1"/>
</dbReference>
<comment type="subunit">
    <text evidence="13">Homohexamer.</text>
</comment>
<dbReference type="FunFam" id="3.40.50.300:FF:000174">
    <property type="entry name" value="HPr kinase/phosphorylase"/>
    <property type="match status" value="1"/>
</dbReference>
<evidence type="ECO:0000256" key="2">
    <source>
        <dbReference type="ARBA" id="ARBA00001946"/>
    </source>
</evidence>
<evidence type="ECO:0000259" key="15">
    <source>
        <dbReference type="Pfam" id="PF07475"/>
    </source>
</evidence>
<evidence type="ECO:0000256" key="8">
    <source>
        <dbReference type="ARBA" id="ARBA00022777"/>
    </source>
</evidence>
<keyword evidence="6 13" id="KW-0479">Metal-binding</keyword>
<reference evidence="16" key="1">
    <citation type="journal article" date="2020" name="mSystems">
        <title>Genome- and Community-Level Interaction Insights into Carbon Utilization and Element Cycling Functions of Hydrothermarchaeota in Hydrothermal Sediment.</title>
        <authorList>
            <person name="Zhou Z."/>
            <person name="Liu Y."/>
            <person name="Xu W."/>
            <person name="Pan J."/>
            <person name="Luo Z.H."/>
            <person name="Li M."/>
        </authorList>
    </citation>
    <scope>NUCLEOTIDE SEQUENCE [LARGE SCALE GENOMIC DNA]</scope>
    <source>
        <strain evidence="16">SpSt-876</strain>
    </source>
</reference>
<dbReference type="GO" id="GO:0004712">
    <property type="term" value="F:protein serine/threonine/tyrosine kinase activity"/>
    <property type="evidence" value="ECO:0007669"/>
    <property type="project" value="UniProtKB-UniRule"/>
</dbReference>
<dbReference type="AlphaFoldDB" id="A0A7C6EC59"/>
<dbReference type="Pfam" id="PF07475">
    <property type="entry name" value="Hpr_kinase_C"/>
    <property type="match status" value="1"/>
</dbReference>
<comment type="miscellaneous">
    <text evidence="13">Both phosphorylation and phosphorolysis are carried out by the same active site and suggest a common mechanism for both reactions.</text>
</comment>
<comment type="caution">
    <text evidence="16">The sequence shown here is derived from an EMBL/GenBank/DDBJ whole genome shotgun (WGS) entry which is preliminary data.</text>
</comment>
<evidence type="ECO:0000256" key="12">
    <source>
        <dbReference type="ARBA" id="ARBA00047657"/>
    </source>
</evidence>
<dbReference type="PANTHER" id="PTHR30305:SF1">
    <property type="entry name" value="HPR KINASE_PHOSPHORYLASE"/>
    <property type="match status" value="1"/>
</dbReference>
<keyword evidence="5 13" id="KW-0808">Transferase</keyword>
<feature type="active site" evidence="13">
    <location>
        <position position="255"/>
    </location>
</feature>
<feature type="active site" description="Proton acceptor; for phosphorylation activity. Proton donor; for dephosphorylation activity" evidence="13">
    <location>
        <position position="186"/>
    </location>
</feature>
<name>A0A7C6EC59_UNCW3</name>
<keyword evidence="11 13" id="KW-0511">Multifunctional enzyme</keyword>
<feature type="domain" description="HPr kinase/phosphorylase C-terminal" evidence="15">
    <location>
        <begin position="139"/>
        <end position="310"/>
    </location>
</feature>
<feature type="region of interest" description="Important for the catalytic mechanism of both phosphorylation and dephosphorylation" evidence="13">
    <location>
        <begin position="213"/>
        <end position="222"/>
    </location>
</feature>
<dbReference type="NCBIfam" id="TIGR00679">
    <property type="entry name" value="hpr-ser"/>
    <property type="match status" value="1"/>
</dbReference>
<evidence type="ECO:0000256" key="11">
    <source>
        <dbReference type="ARBA" id="ARBA00023268"/>
    </source>
</evidence>
<dbReference type="EMBL" id="DTLI01000066">
    <property type="protein sequence ID" value="HHS51761.1"/>
    <property type="molecule type" value="Genomic_DNA"/>
</dbReference>
<dbReference type="InterPro" id="IPR011126">
    <property type="entry name" value="Hpr_kin/Pase_Hpr_N"/>
</dbReference>